<dbReference type="EMBL" id="JNBR01001528">
    <property type="protein sequence ID" value="OQR86148.1"/>
    <property type="molecule type" value="Genomic_DNA"/>
</dbReference>
<dbReference type="OrthoDB" id="10564895at2759"/>
<proteinExistence type="predicted"/>
<evidence type="ECO:0000256" key="1">
    <source>
        <dbReference type="SAM" id="MobiDB-lite"/>
    </source>
</evidence>
<comment type="caution">
    <text evidence="2">The sequence shown here is derived from an EMBL/GenBank/DDBJ whole genome shotgun (WGS) entry which is preliminary data.</text>
</comment>
<dbReference type="AlphaFoldDB" id="A0A1V9YKC2"/>
<accession>A0A1V9YKC2</accession>
<sequence>MRPTAPVRAAAAMGADEAPSTKRRRVEEPTHELVGFVKAVVMEDFHAHAARRRQRYRAHWDAYLTNQNYYTASETPVVTASPYIKAILI</sequence>
<keyword evidence="3" id="KW-1185">Reference proteome</keyword>
<evidence type="ECO:0000313" key="3">
    <source>
        <dbReference type="Proteomes" id="UP000243579"/>
    </source>
</evidence>
<evidence type="ECO:0000313" key="2">
    <source>
        <dbReference type="EMBL" id="OQR86148.1"/>
    </source>
</evidence>
<organism evidence="2 3">
    <name type="scientific">Achlya hypogyna</name>
    <name type="common">Oomycete</name>
    <name type="synonym">Protoachlya hypogyna</name>
    <dbReference type="NCBI Taxonomy" id="1202772"/>
    <lineage>
        <taxon>Eukaryota</taxon>
        <taxon>Sar</taxon>
        <taxon>Stramenopiles</taxon>
        <taxon>Oomycota</taxon>
        <taxon>Saprolegniomycetes</taxon>
        <taxon>Saprolegniales</taxon>
        <taxon>Achlyaceae</taxon>
        <taxon>Achlya</taxon>
    </lineage>
</organism>
<dbReference type="Proteomes" id="UP000243579">
    <property type="component" value="Unassembled WGS sequence"/>
</dbReference>
<feature type="region of interest" description="Disordered" evidence="1">
    <location>
        <begin position="1"/>
        <end position="27"/>
    </location>
</feature>
<protein>
    <submittedName>
        <fullName evidence="2">Uncharacterized protein</fullName>
    </submittedName>
</protein>
<gene>
    <name evidence="2" type="ORF">ACHHYP_10919</name>
</gene>
<name>A0A1V9YKC2_ACHHY</name>
<reference evidence="2 3" key="1">
    <citation type="journal article" date="2014" name="Genome Biol. Evol.">
        <title>The secreted proteins of Achlya hypogyna and Thraustotheca clavata identify the ancestral oomycete secretome and reveal gene acquisitions by horizontal gene transfer.</title>
        <authorList>
            <person name="Misner I."/>
            <person name="Blouin N."/>
            <person name="Leonard G."/>
            <person name="Richards T.A."/>
            <person name="Lane C.E."/>
        </authorList>
    </citation>
    <scope>NUCLEOTIDE SEQUENCE [LARGE SCALE GENOMIC DNA]</scope>
    <source>
        <strain evidence="2 3">ATCC 48635</strain>
    </source>
</reference>